<proteinExistence type="predicted"/>
<evidence type="ECO:0000256" key="1">
    <source>
        <dbReference type="SAM" id="SignalP"/>
    </source>
</evidence>
<name>A0A2R5L4U9_9ACAR</name>
<feature type="chain" id="PRO_5015303216" evidence="1">
    <location>
        <begin position="19"/>
        <end position="221"/>
    </location>
</feature>
<sequence length="221" mass="23531">MYVAPLLVALCLVVGTRASTPAHSNAYVDRVLAQTFPATAGAVQGELSGTRFQVGSGGLITGLLTNPLAVTLKKGVVTGLQPPYGLRRTGDCSPPTLVNGNITIGCYVTLDALKVRFEGSYSSGTILASVASFLVDGSLSNSKAYLEVTARPGNMPALKTWKVLPTNVVLTFSRRPDLSPERFQEFYNGISAHIQRVFNAWLYGPLVQALAYSVRVNPLTV</sequence>
<protein>
    <submittedName>
        <fullName evidence="2">Putative secreted protein</fullName>
    </submittedName>
</protein>
<evidence type="ECO:0000313" key="2">
    <source>
        <dbReference type="EMBL" id="MBY04501.1"/>
    </source>
</evidence>
<organism evidence="2">
    <name type="scientific">Ornithodoros turicata</name>
    <dbReference type="NCBI Taxonomy" id="34597"/>
    <lineage>
        <taxon>Eukaryota</taxon>
        <taxon>Metazoa</taxon>
        <taxon>Ecdysozoa</taxon>
        <taxon>Arthropoda</taxon>
        <taxon>Chelicerata</taxon>
        <taxon>Arachnida</taxon>
        <taxon>Acari</taxon>
        <taxon>Parasitiformes</taxon>
        <taxon>Ixodida</taxon>
        <taxon>Ixodoidea</taxon>
        <taxon>Argasidae</taxon>
        <taxon>Ornithodorinae</taxon>
        <taxon>Ornithodoros</taxon>
    </lineage>
</organism>
<dbReference type="EMBL" id="GGLE01000375">
    <property type="protein sequence ID" value="MBY04501.1"/>
    <property type="molecule type" value="Transcribed_RNA"/>
</dbReference>
<keyword evidence="1" id="KW-0732">Signal</keyword>
<reference evidence="2" key="1">
    <citation type="submission" date="2018-03" db="EMBL/GenBank/DDBJ databases">
        <title>The relapsing fever spirochete Borrelia turicatae persists in the highly oxidative environment of its soft-bodied tick vector.</title>
        <authorList>
            <person name="Bourret T.J."/>
            <person name="Boyle W.K."/>
            <person name="Valenzuela J.G."/>
            <person name="Oliveira F."/>
            <person name="Lopez J.E."/>
        </authorList>
    </citation>
    <scope>NUCLEOTIDE SEQUENCE</scope>
    <source>
        <strain evidence="2">Kansas strain/isolate</strain>
        <tissue evidence="2">Salivary glands</tissue>
    </source>
</reference>
<accession>A0A2R5L4U9</accession>
<dbReference type="AlphaFoldDB" id="A0A2R5L4U9"/>
<feature type="signal peptide" evidence="1">
    <location>
        <begin position="1"/>
        <end position="18"/>
    </location>
</feature>